<dbReference type="Proteomes" id="UP000711488">
    <property type="component" value="Unassembled WGS sequence"/>
</dbReference>
<gene>
    <name evidence="2" type="ORF">HAZT_HAZT000126</name>
</gene>
<reference evidence="2" key="3">
    <citation type="submission" date="2019-06" db="EMBL/GenBank/DDBJ databases">
        <authorList>
            <person name="Poynton C."/>
            <person name="Hasenbein S."/>
            <person name="Benoit J.B."/>
            <person name="Sepulveda M.S."/>
            <person name="Poelchau M.F."/>
            <person name="Murali S.C."/>
            <person name="Chen S."/>
            <person name="Glastad K.M."/>
            <person name="Werren J.H."/>
            <person name="Vineis J.H."/>
            <person name="Bowen J.L."/>
            <person name="Friedrich M."/>
            <person name="Jones J."/>
            <person name="Robertson H.M."/>
            <person name="Feyereisen R."/>
            <person name="Mechler-Hickson A."/>
            <person name="Mathers N."/>
            <person name="Lee C.E."/>
            <person name="Colbourne J.K."/>
            <person name="Biales A."/>
            <person name="Johnston J.S."/>
            <person name="Wellborn G.A."/>
            <person name="Rosendale A.J."/>
            <person name="Cridge A.G."/>
            <person name="Munoz-Torres M.C."/>
            <person name="Bain P.A."/>
            <person name="Manny A.R."/>
            <person name="Major K.M."/>
            <person name="Lambert F.N."/>
            <person name="Vulpe C.D."/>
            <person name="Tuck P."/>
            <person name="Blalock B.J."/>
            <person name="Lin Y.-Y."/>
            <person name="Smith M.E."/>
            <person name="Ochoa-Acuna H."/>
            <person name="Chen M.-J.M."/>
            <person name="Childers C.P."/>
            <person name="Qu J."/>
            <person name="Dugan S."/>
            <person name="Lee S.L."/>
            <person name="Chao H."/>
            <person name="Dinh H."/>
            <person name="Han Y."/>
            <person name="Doddapaneni H."/>
            <person name="Worley K.C."/>
            <person name="Muzny D.M."/>
            <person name="Gibbs R.A."/>
            <person name="Richards S."/>
        </authorList>
    </citation>
    <scope>NUCLEOTIDE SEQUENCE</scope>
    <source>
        <strain evidence="2">HAZT.00-mixed</strain>
        <tissue evidence="2">Whole organism</tissue>
    </source>
</reference>
<proteinExistence type="predicted"/>
<dbReference type="InterPro" id="IPR012337">
    <property type="entry name" value="RNaseH-like_sf"/>
</dbReference>
<accession>A0A6A0H7I2</accession>
<dbReference type="AlphaFoldDB" id="A0A6A0H7I2"/>
<evidence type="ECO:0000313" key="2">
    <source>
        <dbReference type="EMBL" id="KAA0201706.1"/>
    </source>
</evidence>
<reference evidence="2" key="2">
    <citation type="journal article" date="2018" name="Environ. Sci. Technol.">
        <title>The Toxicogenome of Hyalella azteca: A Model for Sediment Ecotoxicology and Evolutionary Toxicology.</title>
        <authorList>
            <person name="Poynton H.C."/>
            <person name="Hasenbein S."/>
            <person name="Benoit J.B."/>
            <person name="Sepulveda M.S."/>
            <person name="Poelchau M.F."/>
            <person name="Hughes D.S.T."/>
            <person name="Murali S.C."/>
            <person name="Chen S."/>
            <person name="Glastad K.M."/>
            <person name="Goodisman M.A.D."/>
            <person name="Werren J.H."/>
            <person name="Vineis J.H."/>
            <person name="Bowen J.L."/>
            <person name="Friedrich M."/>
            <person name="Jones J."/>
            <person name="Robertson H.M."/>
            <person name="Feyereisen R."/>
            <person name="Mechler-Hickson A."/>
            <person name="Mathers N."/>
            <person name="Lee C.E."/>
            <person name="Colbourne J.K."/>
            <person name="Biales A."/>
            <person name="Johnston J.S."/>
            <person name="Wellborn G.A."/>
            <person name="Rosendale A.J."/>
            <person name="Cridge A.G."/>
            <person name="Munoz-Torres M.C."/>
            <person name="Bain P.A."/>
            <person name="Manny A.R."/>
            <person name="Major K.M."/>
            <person name="Lambert F.N."/>
            <person name="Vulpe C.D."/>
            <person name="Tuck P."/>
            <person name="Blalock B.J."/>
            <person name="Lin Y.Y."/>
            <person name="Smith M.E."/>
            <person name="Ochoa-Acuna H."/>
            <person name="Chen M.M."/>
            <person name="Childers C.P."/>
            <person name="Qu J."/>
            <person name="Dugan S."/>
            <person name="Lee S.L."/>
            <person name="Chao H."/>
            <person name="Dinh H."/>
            <person name="Han Y."/>
            <person name="Doddapaneni H."/>
            <person name="Worley K.C."/>
            <person name="Muzny D.M."/>
            <person name="Gibbs R.A."/>
            <person name="Richards S."/>
        </authorList>
    </citation>
    <scope>NUCLEOTIDE SEQUENCE</scope>
    <source>
        <strain evidence="2">HAZT.00-mixed</strain>
        <tissue evidence="2">Whole organism</tissue>
    </source>
</reference>
<comment type="caution">
    <text evidence="2">The sequence shown here is derived from an EMBL/GenBank/DDBJ whole genome shotgun (WGS) entry which is preliminary data.</text>
</comment>
<reference evidence="2" key="1">
    <citation type="submission" date="2014-08" db="EMBL/GenBank/DDBJ databases">
        <authorList>
            <person name="Murali S."/>
            <person name="Richards S."/>
            <person name="Bandaranaike D."/>
            <person name="Bellair M."/>
            <person name="Blankenburg K."/>
            <person name="Chao H."/>
            <person name="Dinh H."/>
            <person name="Doddapaneni H."/>
            <person name="Dugan-Rocha S."/>
            <person name="Elkadiri S."/>
            <person name="Gnanaolivu R."/>
            <person name="Hughes D."/>
            <person name="Lee S."/>
            <person name="Li M."/>
            <person name="Ming W."/>
            <person name="Munidasa M."/>
            <person name="Muniz J."/>
            <person name="Nguyen L."/>
            <person name="Osuji N."/>
            <person name="Pu L.-L."/>
            <person name="Puazo M."/>
            <person name="Skinner E."/>
            <person name="Qu C."/>
            <person name="Quiroz J."/>
            <person name="Raj R."/>
            <person name="Weissenberger G."/>
            <person name="Xin Y."/>
            <person name="Zou X."/>
            <person name="Han Y."/>
            <person name="Worley K."/>
            <person name="Muzny D."/>
            <person name="Gibbs R."/>
        </authorList>
    </citation>
    <scope>NUCLEOTIDE SEQUENCE</scope>
    <source>
        <strain evidence="2">HAZT.00-mixed</strain>
        <tissue evidence="2">Whole organism</tissue>
    </source>
</reference>
<dbReference type="PANTHER" id="PTHR22891">
    <property type="entry name" value="EUKARYOTIC TRANSLATION INITIATION FACTOR 2C"/>
    <property type="match status" value="1"/>
</dbReference>
<feature type="domain" description="Piwi" evidence="1">
    <location>
        <begin position="1"/>
        <end position="63"/>
    </location>
</feature>
<sequence>MWHKYDFLLVSQHVRQGTVSPTHYVVVHDGVGLKVDNLQRLTYKLTYLYYNWPGTIRVPAPCQQQEPEPQ</sequence>
<dbReference type="EMBL" id="JQDR03005120">
    <property type="protein sequence ID" value="KAA0201706.1"/>
    <property type="molecule type" value="Genomic_DNA"/>
</dbReference>
<name>A0A6A0H7I2_HYAAZ</name>
<evidence type="ECO:0000259" key="1">
    <source>
        <dbReference type="PROSITE" id="PS50822"/>
    </source>
</evidence>
<dbReference type="Pfam" id="PF02171">
    <property type="entry name" value="Piwi"/>
    <property type="match status" value="1"/>
</dbReference>
<dbReference type="GO" id="GO:0003676">
    <property type="term" value="F:nucleic acid binding"/>
    <property type="evidence" value="ECO:0007669"/>
    <property type="project" value="InterPro"/>
</dbReference>
<dbReference type="Gene3D" id="3.30.420.10">
    <property type="entry name" value="Ribonuclease H-like superfamily/Ribonuclease H"/>
    <property type="match status" value="1"/>
</dbReference>
<organism evidence="2">
    <name type="scientific">Hyalella azteca</name>
    <name type="common">Amphipod</name>
    <dbReference type="NCBI Taxonomy" id="294128"/>
    <lineage>
        <taxon>Eukaryota</taxon>
        <taxon>Metazoa</taxon>
        <taxon>Ecdysozoa</taxon>
        <taxon>Arthropoda</taxon>
        <taxon>Crustacea</taxon>
        <taxon>Multicrustacea</taxon>
        <taxon>Malacostraca</taxon>
        <taxon>Eumalacostraca</taxon>
        <taxon>Peracarida</taxon>
        <taxon>Amphipoda</taxon>
        <taxon>Senticaudata</taxon>
        <taxon>Talitrida</taxon>
        <taxon>Talitroidea</taxon>
        <taxon>Hyalellidae</taxon>
        <taxon>Hyalella</taxon>
    </lineage>
</organism>
<dbReference type="InterPro" id="IPR003165">
    <property type="entry name" value="Piwi"/>
</dbReference>
<protein>
    <recommendedName>
        <fullName evidence="1">Piwi domain-containing protein</fullName>
    </recommendedName>
</protein>
<dbReference type="PROSITE" id="PS50822">
    <property type="entry name" value="PIWI"/>
    <property type="match status" value="1"/>
</dbReference>
<dbReference type="InterPro" id="IPR036397">
    <property type="entry name" value="RNaseH_sf"/>
</dbReference>
<dbReference type="SUPFAM" id="SSF53098">
    <property type="entry name" value="Ribonuclease H-like"/>
    <property type="match status" value="1"/>
</dbReference>